<proteinExistence type="predicted"/>
<protein>
    <submittedName>
        <fullName evidence="2">Sc15 protein</fullName>
    </submittedName>
</protein>
<keyword evidence="1" id="KW-0732">Signal</keyword>
<dbReference type="AlphaFoldDB" id="A0A8H6XH92"/>
<evidence type="ECO:0000256" key="1">
    <source>
        <dbReference type="SAM" id="SignalP"/>
    </source>
</evidence>
<organism evidence="2 3">
    <name type="scientific">Mycena sanguinolenta</name>
    <dbReference type="NCBI Taxonomy" id="230812"/>
    <lineage>
        <taxon>Eukaryota</taxon>
        <taxon>Fungi</taxon>
        <taxon>Dikarya</taxon>
        <taxon>Basidiomycota</taxon>
        <taxon>Agaricomycotina</taxon>
        <taxon>Agaricomycetes</taxon>
        <taxon>Agaricomycetidae</taxon>
        <taxon>Agaricales</taxon>
        <taxon>Marasmiineae</taxon>
        <taxon>Mycenaceae</taxon>
        <taxon>Mycena</taxon>
    </lineage>
</organism>
<feature type="signal peptide" evidence="1">
    <location>
        <begin position="1"/>
        <end position="19"/>
    </location>
</feature>
<reference evidence="2" key="1">
    <citation type="submission" date="2020-05" db="EMBL/GenBank/DDBJ databases">
        <title>Mycena genomes resolve the evolution of fungal bioluminescence.</title>
        <authorList>
            <person name="Tsai I.J."/>
        </authorList>
    </citation>
    <scope>NUCLEOTIDE SEQUENCE</scope>
    <source>
        <strain evidence="2">160909Yilan</strain>
    </source>
</reference>
<comment type="caution">
    <text evidence="2">The sequence shown here is derived from an EMBL/GenBank/DDBJ whole genome shotgun (WGS) entry which is preliminary data.</text>
</comment>
<keyword evidence="3" id="KW-1185">Reference proteome</keyword>
<feature type="chain" id="PRO_5034933635" evidence="1">
    <location>
        <begin position="20"/>
        <end position="182"/>
    </location>
</feature>
<dbReference type="EMBL" id="JACAZH010000030">
    <property type="protein sequence ID" value="KAF7340521.1"/>
    <property type="molecule type" value="Genomic_DNA"/>
</dbReference>
<dbReference type="Proteomes" id="UP000623467">
    <property type="component" value="Unassembled WGS sequence"/>
</dbReference>
<accession>A0A8H6XH92</accession>
<name>A0A8H6XH92_9AGAR</name>
<sequence length="182" mass="18877">MFALRFVPLFLFATSFVTSAAVVEKRSTTADVEAIFNTLQSSIDSILPQITALTSAGTATDTTLTPLINDLITALNTATFSLGELTPVSLLGGLKKRQSEADIASLVAEIITNIVQALPAADSAIPGLDSLLSLVDAALVGVLQNLKELLGNFLDASKPHFQDLAGQLSSHGLGLTASLLGL</sequence>
<gene>
    <name evidence="2" type="ORF">MSAN_02123600</name>
</gene>
<dbReference type="OrthoDB" id="2575973at2759"/>
<evidence type="ECO:0000313" key="2">
    <source>
        <dbReference type="EMBL" id="KAF7340521.1"/>
    </source>
</evidence>
<evidence type="ECO:0000313" key="3">
    <source>
        <dbReference type="Proteomes" id="UP000623467"/>
    </source>
</evidence>